<dbReference type="SUPFAM" id="SSF53335">
    <property type="entry name" value="S-adenosyl-L-methionine-dependent methyltransferases"/>
    <property type="match status" value="1"/>
</dbReference>
<name>A0A3A1YRZ3_9BURK</name>
<gene>
    <name evidence="2" type="ORF">CJP73_10755</name>
</gene>
<comment type="caution">
    <text evidence="2">The sequence shown here is derived from an EMBL/GenBank/DDBJ whole genome shotgun (WGS) entry which is preliminary data.</text>
</comment>
<dbReference type="EMBL" id="NQYH01000009">
    <property type="protein sequence ID" value="RIY40425.1"/>
    <property type="molecule type" value="Genomic_DNA"/>
</dbReference>
<dbReference type="PANTHER" id="PTHR43317">
    <property type="entry name" value="THERMOSPERMINE SYNTHASE ACAULIS5"/>
    <property type="match status" value="1"/>
</dbReference>
<dbReference type="AlphaFoldDB" id="A0A3A1YRZ3"/>
<dbReference type="Pfam" id="PF01564">
    <property type="entry name" value="Spermine_synth"/>
    <property type="match status" value="1"/>
</dbReference>
<dbReference type="Gene3D" id="3.40.50.150">
    <property type="entry name" value="Vaccinia Virus protein VP39"/>
    <property type="match status" value="1"/>
</dbReference>
<evidence type="ECO:0000313" key="3">
    <source>
        <dbReference type="Proteomes" id="UP000266206"/>
    </source>
</evidence>
<proteinExistence type="predicted"/>
<evidence type="ECO:0000313" key="2">
    <source>
        <dbReference type="EMBL" id="RIY40425.1"/>
    </source>
</evidence>
<sequence length="245" mass="27503">MLNILENDGVRTLHFGSSVVQGAMRVNQPNDIELEYVQQMMMWLLFRDNAAHIVQLGLGAAALTKFCYQRLSPAKVTAIELDPDVITACRNHFALPPDDGRLSVLALDAMDYVSDFSLRRSIDVLQVDLYDAQAIRPLRSTAAFYAQCASCLTATGILTINLYCDWPEHLHHIQMLQESFEAVAWLPEVHQGNIVAIAFKRSPSVDFDDLHKRAEQIQATLGLPARTWVDGLHKWMSNDEEPVQG</sequence>
<dbReference type="Proteomes" id="UP000266206">
    <property type="component" value="Unassembled WGS sequence"/>
</dbReference>
<protein>
    <submittedName>
        <fullName evidence="2">Spermidine synthase</fullName>
    </submittedName>
</protein>
<accession>A0A3A1YRZ3</accession>
<dbReference type="PANTHER" id="PTHR43317:SF1">
    <property type="entry name" value="THERMOSPERMINE SYNTHASE ACAULIS5"/>
    <property type="match status" value="1"/>
</dbReference>
<dbReference type="GO" id="GO:0006596">
    <property type="term" value="P:polyamine biosynthetic process"/>
    <property type="evidence" value="ECO:0007669"/>
    <property type="project" value="UniProtKB-KW"/>
</dbReference>
<dbReference type="InterPro" id="IPR029063">
    <property type="entry name" value="SAM-dependent_MTases_sf"/>
</dbReference>
<keyword evidence="1" id="KW-0620">Polyamine biosynthesis</keyword>
<organism evidence="2 3">
    <name type="scientific">Neopusillimonas maritima</name>
    <dbReference type="NCBI Taxonomy" id="2026239"/>
    <lineage>
        <taxon>Bacteria</taxon>
        <taxon>Pseudomonadati</taxon>
        <taxon>Pseudomonadota</taxon>
        <taxon>Betaproteobacteria</taxon>
        <taxon>Burkholderiales</taxon>
        <taxon>Alcaligenaceae</taxon>
        <taxon>Neopusillimonas</taxon>
    </lineage>
</organism>
<reference evidence="2 3" key="1">
    <citation type="submission" date="2017-08" db="EMBL/GenBank/DDBJ databases">
        <title>Pusillimonas indicus sp. nov., a member of the family Alcaligenaceae isolated from surface seawater.</title>
        <authorList>
            <person name="Li J."/>
        </authorList>
    </citation>
    <scope>NUCLEOTIDE SEQUENCE [LARGE SCALE GENOMIC DNA]</scope>
    <source>
        <strain evidence="2 3">L52-1-41</strain>
    </source>
</reference>
<evidence type="ECO:0000256" key="1">
    <source>
        <dbReference type="ARBA" id="ARBA00023115"/>
    </source>
</evidence>
<dbReference type="OrthoDB" id="117774at2"/>